<evidence type="ECO:0000259" key="13">
    <source>
        <dbReference type="PROSITE" id="PS51230"/>
    </source>
</evidence>
<dbReference type="FunCoup" id="G4TVU8">
    <property type="interactions" value="221"/>
</dbReference>
<evidence type="ECO:0000256" key="5">
    <source>
        <dbReference type="ARBA" id="ARBA00022701"/>
    </source>
</evidence>
<dbReference type="eggNOG" id="KOG3000">
    <property type="taxonomic scope" value="Eukaryota"/>
</dbReference>
<evidence type="ECO:0000256" key="4">
    <source>
        <dbReference type="ARBA" id="ARBA00022618"/>
    </source>
</evidence>
<dbReference type="GO" id="GO:0051301">
    <property type="term" value="P:cell division"/>
    <property type="evidence" value="ECO:0007669"/>
    <property type="project" value="UniProtKB-KW"/>
</dbReference>
<dbReference type="PROSITE" id="PS51230">
    <property type="entry name" value="EB1_C"/>
    <property type="match status" value="1"/>
</dbReference>
<comment type="similarity">
    <text evidence="2">Belongs to the MAPRE family.</text>
</comment>
<keyword evidence="5 9" id="KW-0493">Microtubule</keyword>
<evidence type="ECO:0000256" key="7">
    <source>
        <dbReference type="ARBA" id="ARBA00023212"/>
    </source>
</evidence>
<evidence type="ECO:0000256" key="9">
    <source>
        <dbReference type="PROSITE-ProRule" id="PRU00576"/>
    </source>
</evidence>
<protein>
    <submittedName>
        <fullName evidence="14">Probable EB1-like protein</fullName>
    </submittedName>
</protein>
<dbReference type="InterPro" id="IPR001715">
    <property type="entry name" value="CH_dom"/>
</dbReference>
<dbReference type="PANTHER" id="PTHR10623">
    <property type="entry name" value="MICROTUBULE-ASSOCIATED PROTEIN RP/EB FAMILY MEMBER"/>
    <property type="match status" value="1"/>
</dbReference>
<evidence type="ECO:0000256" key="11">
    <source>
        <dbReference type="SAM" id="MobiDB-lite"/>
    </source>
</evidence>
<evidence type="ECO:0000313" key="14">
    <source>
        <dbReference type="EMBL" id="CCA75441.1"/>
    </source>
</evidence>
<dbReference type="SUPFAM" id="SSF47576">
    <property type="entry name" value="Calponin-homology domain, CH-domain"/>
    <property type="match status" value="1"/>
</dbReference>
<gene>
    <name evidence="14" type="ORF">PIIN_09424</name>
</gene>
<dbReference type="InterPro" id="IPR004953">
    <property type="entry name" value="EB1_C"/>
</dbReference>
<keyword evidence="6" id="KW-0498">Mitosis</keyword>
<dbReference type="AlphaFoldDB" id="G4TVU8"/>
<feature type="region of interest" description="Disordered" evidence="11">
    <location>
        <begin position="144"/>
        <end position="185"/>
    </location>
</feature>
<dbReference type="Pfam" id="PF03271">
    <property type="entry name" value="EB1"/>
    <property type="match status" value="1"/>
</dbReference>
<keyword evidence="7" id="KW-0206">Cytoskeleton</keyword>
<dbReference type="OMA" id="WIKRFWD"/>
<dbReference type="STRING" id="1109443.G4TVU8"/>
<dbReference type="InterPro" id="IPR027328">
    <property type="entry name" value="MAPRE"/>
</dbReference>
<dbReference type="SUPFAM" id="SSF140612">
    <property type="entry name" value="EB1 dimerisation domain-like"/>
    <property type="match status" value="1"/>
</dbReference>
<feature type="domain" description="EB1 C-terminal" evidence="13">
    <location>
        <begin position="184"/>
        <end position="260"/>
    </location>
</feature>
<dbReference type="Proteomes" id="UP000007148">
    <property type="component" value="Unassembled WGS sequence"/>
</dbReference>
<dbReference type="OrthoDB" id="2119228at2759"/>
<keyword evidence="15" id="KW-1185">Reference proteome</keyword>
<accession>G4TVU8</accession>
<keyword evidence="3" id="KW-0963">Cytoplasm</keyword>
<dbReference type="EMBL" id="CAFZ01000450">
    <property type="protein sequence ID" value="CCA75441.1"/>
    <property type="molecule type" value="Genomic_DNA"/>
</dbReference>
<evidence type="ECO:0000256" key="8">
    <source>
        <dbReference type="ARBA" id="ARBA00023306"/>
    </source>
</evidence>
<dbReference type="GO" id="GO:0005874">
    <property type="term" value="C:microtubule"/>
    <property type="evidence" value="ECO:0007669"/>
    <property type="project" value="UniProtKB-KW"/>
</dbReference>
<sequence>MGESRTELLQWLNDLLQINYTKIEQCGTGAAYCQIFDSIYGTTTSAICYTSADHRPPPFRVTGDLPVTRVKFDAKREYESLANFKVLQTFFERKKIDKPIPVDRLVKCKMQDNLEFLQWVKRYWDQNYAGQGYDAVARRKGQAGEPPATIAPVGAAAGRPNSGLRTGAGGSAAPRGKTPVGGARVTPSSAEITSLQHQLAELKEHITGLEKERDFYFAKLRDIEILSQQQLETLEAEGKDDETLREIQKILYTTEEGFEVPDPAAEEEETF</sequence>
<dbReference type="InterPro" id="IPR036872">
    <property type="entry name" value="CH_dom_sf"/>
</dbReference>
<dbReference type="GO" id="GO:0008017">
    <property type="term" value="F:microtubule binding"/>
    <property type="evidence" value="ECO:0007669"/>
    <property type="project" value="InterPro"/>
</dbReference>
<reference evidence="14 15" key="1">
    <citation type="journal article" date="2011" name="PLoS Pathog.">
        <title>Endophytic Life Strategies Decoded by Genome and Transcriptome Analyses of the Mutualistic Root Symbiont Piriformospora indica.</title>
        <authorList>
            <person name="Zuccaro A."/>
            <person name="Lahrmann U."/>
            <person name="Guldener U."/>
            <person name="Langen G."/>
            <person name="Pfiffi S."/>
            <person name="Biedenkopf D."/>
            <person name="Wong P."/>
            <person name="Samans B."/>
            <person name="Grimm C."/>
            <person name="Basiewicz M."/>
            <person name="Murat C."/>
            <person name="Martin F."/>
            <person name="Kogel K.H."/>
        </authorList>
    </citation>
    <scope>NUCLEOTIDE SEQUENCE [LARGE SCALE GENOMIC DNA]</scope>
    <source>
        <strain evidence="14 15">DSM 11827</strain>
    </source>
</reference>
<feature type="domain" description="Calponin-homology (CH)" evidence="12">
    <location>
        <begin position="2"/>
        <end position="125"/>
    </location>
</feature>
<keyword evidence="10" id="KW-0175">Coiled coil</keyword>
<proteinExistence type="inferred from homology"/>
<evidence type="ECO:0000256" key="3">
    <source>
        <dbReference type="ARBA" id="ARBA00022490"/>
    </source>
</evidence>
<name>G4TVU8_SERID</name>
<dbReference type="InParanoid" id="G4TVU8"/>
<organism evidence="14 15">
    <name type="scientific">Serendipita indica (strain DSM 11827)</name>
    <name type="common">Root endophyte fungus</name>
    <name type="synonym">Piriformospora indica</name>
    <dbReference type="NCBI Taxonomy" id="1109443"/>
    <lineage>
        <taxon>Eukaryota</taxon>
        <taxon>Fungi</taxon>
        <taxon>Dikarya</taxon>
        <taxon>Basidiomycota</taxon>
        <taxon>Agaricomycotina</taxon>
        <taxon>Agaricomycetes</taxon>
        <taxon>Sebacinales</taxon>
        <taxon>Serendipitaceae</taxon>
        <taxon>Serendipita</taxon>
    </lineage>
</organism>
<evidence type="ECO:0000256" key="1">
    <source>
        <dbReference type="ARBA" id="ARBA00004245"/>
    </source>
</evidence>
<dbReference type="HOGENOM" id="CLU_041744_2_1_1"/>
<feature type="coiled-coil region" evidence="10">
    <location>
        <begin position="192"/>
        <end position="219"/>
    </location>
</feature>
<evidence type="ECO:0000313" key="15">
    <source>
        <dbReference type="Proteomes" id="UP000007148"/>
    </source>
</evidence>
<comment type="caution">
    <text evidence="14">The sequence shown here is derived from an EMBL/GenBank/DDBJ whole genome shotgun (WGS) entry which is preliminary data.</text>
</comment>
<evidence type="ECO:0000256" key="2">
    <source>
        <dbReference type="ARBA" id="ARBA00010729"/>
    </source>
</evidence>
<keyword evidence="4" id="KW-0132">Cell division</keyword>
<dbReference type="Gene3D" id="1.20.5.1430">
    <property type="match status" value="1"/>
</dbReference>
<dbReference type="PROSITE" id="PS50021">
    <property type="entry name" value="CH"/>
    <property type="match status" value="1"/>
</dbReference>
<comment type="subcellular location">
    <subcellularLocation>
        <location evidence="1">Cytoplasm</location>
        <location evidence="1">Cytoskeleton</location>
    </subcellularLocation>
</comment>
<evidence type="ECO:0000256" key="10">
    <source>
        <dbReference type="SAM" id="Coils"/>
    </source>
</evidence>
<dbReference type="FunFam" id="1.20.5.1430:FF:000005">
    <property type="entry name" value="Eb1, isoform E"/>
    <property type="match status" value="1"/>
</dbReference>
<keyword evidence="8" id="KW-0131">Cell cycle</keyword>
<evidence type="ECO:0000259" key="12">
    <source>
        <dbReference type="PROSITE" id="PS50021"/>
    </source>
</evidence>
<dbReference type="InterPro" id="IPR036133">
    <property type="entry name" value="EB1_C_sf"/>
</dbReference>
<evidence type="ECO:0000256" key="6">
    <source>
        <dbReference type="ARBA" id="ARBA00022776"/>
    </source>
</evidence>
<dbReference type="Gene3D" id="1.10.418.10">
    <property type="entry name" value="Calponin-like domain"/>
    <property type="match status" value="2"/>
</dbReference>